<dbReference type="InterPro" id="IPR036380">
    <property type="entry name" value="Isochorismatase-like_sf"/>
</dbReference>
<comment type="caution">
    <text evidence="3">The sequence shown here is derived from an EMBL/GenBank/DDBJ whole genome shotgun (WGS) entry which is preliminary data.</text>
</comment>
<reference evidence="3" key="1">
    <citation type="journal article" date="2023" name="IMA Fungus">
        <title>Comparative genomic study of the Penicillium genus elucidates a diverse pangenome and 15 lateral gene transfer events.</title>
        <authorList>
            <person name="Petersen C."/>
            <person name="Sorensen T."/>
            <person name="Nielsen M.R."/>
            <person name="Sondergaard T.E."/>
            <person name="Sorensen J.L."/>
            <person name="Fitzpatrick D.A."/>
            <person name="Frisvad J.C."/>
            <person name="Nielsen K.L."/>
        </authorList>
    </citation>
    <scope>NUCLEOTIDE SEQUENCE</scope>
    <source>
        <strain evidence="3">IBT 15450</strain>
    </source>
</reference>
<dbReference type="Proteomes" id="UP001219568">
    <property type="component" value="Unassembled WGS sequence"/>
</dbReference>
<dbReference type="EMBL" id="JAQJZL010000002">
    <property type="protein sequence ID" value="KAJ6051813.1"/>
    <property type="molecule type" value="Genomic_DNA"/>
</dbReference>
<dbReference type="InterPro" id="IPR000868">
    <property type="entry name" value="Isochorismatase-like_dom"/>
</dbReference>
<gene>
    <name evidence="3" type="ORF">N7460_002347</name>
</gene>
<proteinExistence type="inferred from homology"/>
<name>A0AAD6IJQ2_PENCN</name>
<keyword evidence="4" id="KW-1185">Reference proteome</keyword>
<feature type="domain" description="Isochorismatase-like" evidence="2">
    <location>
        <begin position="14"/>
        <end position="167"/>
    </location>
</feature>
<dbReference type="SUPFAM" id="SSF52499">
    <property type="entry name" value="Isochorismatase-like hydrolases"/>
    <property type="match status" value="1"/>
</dbReference>
<evidence type="ECO:0000313" key="3">
    <source>
        <dbReference type="EMBL" id="KAJ6051813.1"/>
    </source>
</evidence>
<reference evidence="3" key="2">
    <citation type="submission" date="2023-01" db="EMBL/GenBank/DDBJ databases">
        <authorList>
            <person name="Petersen C."/>
        </authorList>
    </citation>
    <scope>NUCLEOTIDE SEQUENCE</scope>
    <source>
        <strain evidence="3">IBT 15450</strain>
    </source>
</reference>
<dbReference type="PANTHER" id="PTHR14119">
    <property type="entry name" value="HYDROLASE"/>
    <property type="match status" value="1"/>
</dbReference>
<dbReference type="InterPro" id="IPR050993">
    <property type="entry name" value="Isochorismatase_domain"/>
</dbReference>
<evidence type="ECO:0000313" key="4">
    <source>
        <dbReference type="Proteomes" id="UP001219568"/>
    </source>
</evidence>
<sequence length="206" mass="22341">MATISRASRIHNPALFICDIQEKFRGIYEFPKLISTTQKMLKAASTLQIPVYITTQNRGKLGTTVAELQDHLNGPHIRADVDKTLFSMITPEISNLLPQPGSGSPPLDVMIVGIETHICVTQTTLDLLERGHRVYILVDGVSSMNAEERGIALARLRDAGAIVTSSESVLFEIIGDAGHEGFRAVSGLVKESKEETKGALGAFSKI</sequence>
<dbReference type="AlphaFoldDB" id="A0AAD6IJQ2"/>
<comment type="similarity">
    <text evidence="1">Belongs to the isochorismatase family.</text>
</comment>
<accession>A0AAD6IJQ2</accession>
<dbReference type="Pfam" id="PF00857">
    <property type="entry name" value="Isochorismatase"/>
    <property type="match status" value="1"/>
</dbReference>
<organism evidence="3 4">
    <name type="scientific">Penicillium canescens</name>
    <dbReference type="NCBI Taxonomy" id="5083"/>
    <lineage>
        <taxon>Eukaryota</taxon>
        <taxon>Fungi</taxon>
        <taxon>Dikarya</taxon>
        <taxon>Ascomycota</taxon>
        <taxon>Pezizomycotina</taxon>
        <taxon>Eurotiomycetes</taxon>
        <taxon>Eurotiomycetidae</taxon>
        <taxon>Eurotiales</taxon>
        <taxon>Aspergillaceae</taxon>
        <taxon>Penicillium</taxon>
    </lineage>
</organism>
<evidence type="ECO:0000259" key="2">
    <source>
        <dbReference type="Pfam" id="PF00857"/>
    </source>
</evidence>
<dbReference type="PANTHER" id="PTHR14119:SF3">
    <property type="entry name" value="ISOCHORISMATASE DOMAIN-CONTAINING PROTEIN 2"/>
    <property type="match status" value="1"/>
</dbReference>
<dbReference type="Gene3D" id="3.40.50.850">
    <property type="entry name" value="Isochorismatase-like"/>
    <property type="match status" value="1"/>
</dbReference>
<protein>
    <recommendedName>
        <fullName evidence="2">Isochorismatase-like domain-containing protein</fullName>
    </recommendedName>
</protein>
<evidence type="ECO:0000256" key="1">
    <source>
        <dbReference type="ARBA" id="ARBA00006336"/>
    </source>
</evidence>